<keyword evidence="3" id="KW-1185">Reference proteome</keyword>
<organism evidence="2 3">
    <name type="scientific">Ferroplasma acidiphilum</name>
    <dbReference type="NCBI Taxonomy" id="74969"/>
    <lineage>
        <taxon>Archaea</taxon>
        <taxon>Methanobacteriati</taxon>
        <taxon>Thermoplasmatota</taxon>
        <taxon>Thermoplasmata</taxon>
        <taxon>Thermoplasmatales</taxon>
        <taxon>Ferroplasmaceae</taxon>
        <taxon>Ferroplasma</taxon>
    </lineage>
</organism>
<keyword evidence="1" id="KW-1133">Transmembrane helix</keyword>
<evidence type="ECO:0000313" key="2">
    <source>
        <dbReference type="EMBL" id="ARD84821.1"/>
    </source>
</evidence>
<protein>
    <submittedName>
        <fullName evidence="2">PIN-domain multipass membrane protein</fullName>
    </submittedName>
</protein>
<dbReference type="EMBL" id="CP015363">
    <property type="protein sequence ID" value="ARD84821.1"/>
    <property type="molecule type" value="Genomic_DNA"/>
</dbReference>
<gene>
    <name evidence="2" type="ORF">FAD_0937</name>
</gene>
<keyword evidence="1" id="KW-0472">Membrane</keyword>
<evidence type="ECO:0000313" key="3">
    <source>
        <dbReference type="Proteomes" id="UP000192050"/>
    </source>
</evidence>
<feature type="transmembrane region" description="Helical" evidence="1">
    <location>
        <begin position="270"/>
        <end position="288"/>
    </location>
</feature>
<keyword evidence="1" id="KW-0812">Transmembrane</keyword>
<dbReference type="AlphaFoldDB" id="A0A1V0N3Y9"/>
<dbReference type="RefSeq" id="WP_081142201.1">
    <property type="nucleotide sequence ID" value="NZ_CP015363.1"/>
</dbReference>
<dbReference type="KEGG" id="fai:FAD_0937"/>
<name>A0A1V0N3Y9_9ARCH</name>
<proteinExistence type="predicted"/>
<feature type="transmembrane region" description="Helical" evidence="1">
    <location>
        <begin position="215"/>
        <end position="238"/>
    </location>
</feature>
<evidence type="ECO:0000256" key="1">
    <source>
        <dbReference type="SAM" id="Phobius"/>
    </source>
</evidence>
<accession>A0A1V0N3Y9</accession>
<reference evidence="2 3" key="1">
    <citation type="submission" date="2011-10" db="EMBL/GenBank/DDBJ databases">
        <title>Metabolic and evolutionary patterns in the extreme acidophile Ferroplasma acidiphilum.</title>
        <authorList>
            <person name="Golyshina O.V."/>
            <person name="Kozyavkin S.A."/>
            <person name="Tatusov R.L."/>
            <person name="Slesarev A.I."/>
            <person name="Golyshin P.N."/>
        </authorList>
    </citation>
    <scope>NUCLEOTIDE SEQUENCE [LARGE SCALE GENOMIC DNA]</scope>
    <source>
        <strain evidence="3">Y</strain>
    </source>
</reference>
<sequence>MNEKNQFIEDLYTYFPDDWKILFKDYDQTKKVISNVSRELPPDAYEFIREHMIDQLFFNENKQPAPKLKFVVDSNIIVKDAFRVGSGKFSSTERIFSSPFVKLYAPRKIEDEVYEQITRGLPEKCSMDLALQQAKKLLSKIEIVDDNELNIENLELSEFRDKYNNDVHFLKVGIGLGIDKIITRDKKAFNGISTMKRYELGTAVELIVSVEAGSLSLSIVTGAAYVGTEAIYFLLSILYKVFTELLLFIISITTFGISGFISLLGKLPAWVGYIAIGSIIGTIIAFSFSKNLRNQAVNIVDDLSEWIKTHSIYAKDALISLIKGTVDLSTMLKEDLGPYFINAGNAMISSIYDMVDILNKES</sequence>
<dbReference type="GeneID" id="31676441"/>
<dbReference type="Proteomes" id="UP000192050">
    <property type="component" value="Chromosome"/>
</dbReference>
<feature type="transmembrane region" description="Helical" evidence="1">
    <location>
        <begin position="245"/>
        <end position="264"/>
    </location>
</feature>